<organism evidence="2 3">
    <name type="scientific">Mycolicibacterium helvum</name>
    <dbReference type="NCBI Taxonomy" id="1534349"/>
    <lineage>
        <taxon>Bacteria</taxon>
        <taxon>Bacillati</taxon>
        <taxon>Actinomycetota</taxon>
        <taxon>Actinomycetes</taxon>
        <taxon>Mycobacteriales</taxon>
        <taxon>Mycobacteriaceae</taxon>
        <taxon>Mycolicibacterium</taxon>
    </lineage>
</organism>
<evidence type="ECO:0000313" key="2">
    <source>
        <dbReference type="EMBL" id="BBY63120.1"/>
    </source>
</evidence>
<keyword evidence="3" id="KW-1185">Reference proteome</keyword>
<evidence type="ECO:0000313" key="3">
    <source>
        <dbReference type="Proteomes" id="UP000467148"/>
    </source>
</evidence>
<dbReference type="KEGG" id="mhev:MHEL_13630"/>
<proteinExistence type="predicted"/>
<gene>
    <name evidence="2" type="ORF">MHEL_13630</name>
</gene>
<keyword evidence="1" id="KW-1133">Transmembrane helix</keyword>
<protein>
    <submittedName>
        <fullName evidence="2">Uncharacterized protein</fullName>
    </submittedName>
</protein>
<accession>A0A7I7T2E9</accession>
<name>A0A7I7T2E9_9MYCO</name>
<evidence type="ECO:0000256" key="1">
    <source>
        <dbReference type="SAM" id="Phobius"/>
    </source>
</evidence>
<feature type="transmembrane region" description="Helical" evidence="1">
    <location>
        <begin position="12"/>
        <end position="30"/>
    </location>
</feature>
<dbReference type="AlphaFoldDB" id="A0A7I7T2E9"/>
<dbReference type="Proteomes" id="UP000467148">
    <property type="component" value="Chromosome"/>
</dbReference>
<sequence>MNLLNPTLWNNIGVVTVVVLAGISVAKGWLVPRSLHREMLSHKDGAISDLRARAAEDAATIRVQAETISSRDGAELVATRLLRETRAE</sequence>
<dbReference type="EMBL" id="AP022596">
    <property type="protein sequence ID" value="BBY63120.1"/>
    <property type="molecule type" value="Genomic_DNA"/>
</dbReference>
<reference evidence="2 3" key="1">
    <citation type="journal article" date="2019" name="Emerg. Microbes Infect.">
        <title>Comprehensive subspecies identification of 175 nontuberculous mycobacteria species based on 7547 genomic profiles.</title>
        <authorList>
            <person name="Matsumoto Y."/>
            <person name="Kinjo T."/>
            <person name="Motooka D."/>
            <person name="Nabeya D."/>
            <person name="Jung N."/>
            <person name="Uechi K."/>
            <person name="Horii T."/>
            <person name="Iida T."/>
            <person name="Fujita J."/>
            <person name="Nakamura S."/>
        </authorList>
    </citation>
    <scope>NUCLEOTIDE SEQUENCE [LARGE SCALE GENOMIC DNA]</scope>
    <source>
        <strain evidence="2 3">JCM 30396</strain>
    </source>
</reference>
<keyword evidence="1" id="KW-0472">Membrane</keyword>
<dbReference type="RefSeq" id="WP_163746816.1">
    <property type="nucleotide sequence ID" value="NZ_AP022596.1"/>
</dbReference>
<keyword evidence="1" id="KW-0812">Transmembrane</keyword>